<feature type="compositionally biased region" description="Basic and acidic residues" evidence="1">
    <location>
        <begin position="414"/>
        <end position="434"/>
    </location>
</feature>
<feature type="region of interest" description="Disordered" evidence="1">
    <location>
        <begin position="147"/>
        <end position="180"/>
    </location>
</feature>
<protein>
    <recommendedName>
        <fullName evidence="2">Ribosomal RNA large subunit methyltransferase K/L-like methyltransferase domain-containing protein</fullName>
    </recommendedName>
</protein>
<reference evidence="3" key="1">
    <citation type="submission" date="2020-11" db="EMBL/GenBank/DDBJ databases">
        <authorList>
            <person name="Tran Van P."/>
        </authorList>
    </citation>
    <scope>NUCLEOTIDE SEQUENCE</scope>
</reference>
<evidence type="ECO:0000313" key="3">
    <source>
        <dbReference type="EMBL" id="CAD7231723.1"/>
    </source>
</evidence>
<accession>A0A7R8WJL8</accession>
<dbReference type="GO" id="GO:0030488">
    <property type="term" value="P:tRNA methylation"/>
    <property type="evidence" value="ECO:0007669"/>
    <property type="project" value="TreeGrafter"/>
</dbReference>
<feature type="region of interest" description="Disordered" evidence="1">
    <location>
        <begin position="413"/>
        <end position="514"/>
    </location>
</feature>
<feature type="compositionally biased region" description="Basic and acidic residues" evidence="1">
    <location>
        <begin position="582"/>
        <end position="708"/>
    </location>
</feature>
<sequence length="744" mass="81406">MTSHLYPDRFVGLDPSNRSVITLEATVVTGLESVAAEECQDKLNVSASPATGRIFFDLEIQQVPKVLELKGINNVYGIMFVERLTFSGEASHREQDLQMICDLVDLVDWEKGFEAWRLCSGFKGKVGAMGEPKKYVVKVDERYRNMRGPAPGSNVPKARGGWRRGGRGGGDGTNTSDRQRVKNRLEHLVLVSPGFFQSDKGFPQSSVNLAGDNHPSAITRSELNLKALESEGRPCRKVGLLRFDTRHMPFRNGSVDVFVSDLPFGNRMGRKSDNLKNFYPAVLKEMARCARPGTGRAVLLTQDKFAITRNQDFFRMWWRIYRTFPINHGGTTATIFILHRLATGSKGNPIAGLTPGFSAGDNSSRDLEGGCTGSDQGGPIERGGYTFACQDIRLLQGATFKGNQTIGQYVSVSDEAHAPVEEAGEERERQRGGESVEEAQGKQVDQAVEAPAEQEQGLSKIEEHSISQQQENVSKMAEGVPKVEQEEPPASDPPPLETVNTSDEEGGETFLPAIDEVLILGESIAPQIPLASSPPPTAFTGGQPGEAVRDIEDTNKQTSSPLKEEKKKDGSPTFGGSAGKSGRKEDKNDGRKAKEEVEEKSGGRKEEEKSDGRKDEEKGGGRNAKEEEEVEKSGGRNAKEEEEVEKSGGRKEEEEKSGGRKEEKKSCGRKAKEEEVEKKSSGRKEEEKKSGGRKEEEKKSGGRKAKPEEELETESDEGMRERKTSGTSSASSQTGNGKRNCALM</sequence>
<evidence type="ECO:0000259" key="2">
    <source>
        <dbReference type="Pfam" id="PF01170"/>
    </source>
</evidence>
<dbReference type="AlphaFoldDB" id="A0A7R8WJL8"/>
<evidence type="ECO:0000256" key="1">
    <source>
        <dbReference type="SAM" id="MobiDB-lite"/>
    </source>
</evidence>
<dbReference type="EMBL" id="OB663813">
    <property type="protein sequence ID" value="CAD7231723.1"/>
    <property type="molecule type" value="Genomic_DNA"/>
</dbReference>
<gene>
    <name evidence="3" type="ORF">CTOB1V02_LOCUS9567</name>
</gene>
<dbReference type="Pfam" id="PF01170">
    <property type="entry name" value="UPF0020"/>
    <property type="match status" value="1"/>
</dbReference>
<feature type="domain" description="Ribosomal RNA large subunit methyltransferase K/L-like methyltransferase" evidence="2">
    <location>
        <begin position="207"/>
        <end position="309"/>
    </location>
</feature>
<dbReference type="PANTHER" id="PTHR14911:SF13">
    <property type="entry name" value="TRNA (GUANINE(6)-N2)-METHYLTRANSFERASE THUMP3"/>
    <property type="match status" value="1"/>
</dbReference>
<name>A0A7R8WJL8_9CRUS</name>
<dbReference type="SUPFAM" id="SSF53335">
    <property type="entry name" value="S-adenosyl-L-methionine-dependent methyltransferases"/>
    <property type="match status" value="1"/>
</dbReference>
<dbReference type="GO" id="GO:0043527">
    <property type="term" value="C:tRNA methyltransferase complex"/>
    <property type="evidence" value="ECO:0007669"/>
    <property type="project" value="UniProtKB-ARBA"/>
</dbReference>
<dbReference type="Gene3D" id="3.40.50.150">
    <property type="entry name" value="Vaccinia Virus protein VP39"/>
    <property type="match status" value="1"/>
</dbReference>
<feature type="region of interest" description="Disordered" evidence="1">
    <location>
        <begin position="527"/>
        <end position="744"/>
    </location>
</feature>
<organism evidence="3">
    <name type="scientific">Cyprideis torosa</name>
    <dbReference type="NCBI Taxonomy" id="163714"/>
    <lineage>
        <taxon>Eukaryota</taxon>
        <taxon>Metazoa</taxon>
        <taxon>Ecdysozoa</taxon>
        <taxon>Arthropoda</taxon>
        <taxon>Crustacea</taxon>
        <taxon>Oligostraca</taxon>
        <taxon>Ostracoda</taxon>
        <taxon>Podocopa</taxon>
        <taxon>Podocopida</taxon>
        <taxon>Cytherocopina</taxon>
        <taxon>Cytheroidea</taxon>
        <taxon>Cytherideidae</taxon>
        <taxon>Cyprideis</taxon>
    </lineage>
</organism>
<feature type="compositionally biased region" description="Low complexity" evidence="1">
    <location>
        <begin position="725"/>
        <end position="737"/>
    </location>
</feature>
<dbReference type="GO" id="GO:0016423">
    <property type="term" value="F:tRNA (guanine) methyltransferase activity"/>
    <property type="evidence" value="ECO:0007669"/>
    <property type="project" value="TreeGrafter"/>
</dbReference>
<dbReference type="InterPro" id="IPR000241">
    <property type="entry name" value="RlmKL-like_Mtase"/>
</dbReference>
<dbReference type="CDD" id="cd11715">
    <property type="entry name" value="THUMP_AdoMetMT"/>
    <property type="match status" value="1"/>
</dbReference>
<proteinExistence type="predicted"/>
<dbReference type="PANTHER" id="PTHR14911">
    <property type="entry name" value="THUMP DOMAIN-CONTAINING"/>
    <property type="match status" value="1"/>
</dbReference>
<dbReference type="OrthoDB" id="47730at2759"/>
<feature type="region of interest" description="Disordered" evidence="1">
    <location>
        <begin position="358"/>
        <end position="379"/>
    </location>
</feature>
<dbReference type="InterPro" id="IPR029063">
    <property type="entry name" value="SAM-dependent_MTases_sf"/>
</dbReference>